<dbReference type="OrthoDB" id="6365676at2759"/>
<evidence type="ECO:0000313" key="2">
    <source>
        <dbReference type="Proteomes" id="UP000266234"/>
    </source>
</evidence>
<evidence type="ECO:0008006" key="3">
    <source>
        <dbReference type="Google" id="ProtNLM"/>
    </source>
</evidence>
<gene>
    <name evidence="1" type="ORF">FLONG3_1367</name>
</gene>
<dbReference type="AlphaFoldDB" id="A0A395T723"/>
<keyword evidence="2" id="KW-1185">Reference proteome</keyword>
<reference evidence="1 2" key="1">
    <citation type="journal article" date="2018" name="PLoS Pathog.">
        <title>Evolution of structural diversity of trichothecenes, a family of toxins produced by plant pathogenic and entomopathogenic fungi.</title>
        <authorList>
            <person name="Proctor R.H."/>
            <person name="McCormick S.P."/>
            <person name="Kim H.S."/>
            <person name="Cardoza R.E."/>
            <person name="Stanley A.M."/>
            <person name="Lindo L."/>
            <person name="Kelly A."/>
            <person name="Brown D.W."/>
            <person name="Lee T."/>
            <person name="Vaughan M.M."/>
            <person name="Alexander N.J."/>
            <person name="Busman M."/>
            <person name="Gutierrez S."/>
        </authorList>
    </citation>
    <scope>NUCLEOTIDE SEQUENCE [LARGE SCALE GENOMIC DNA]</scope>
    <source>
        <strain evidence="1 2">NRRL 20695</strain>
    </source>
</reference>
<protein>
    <recommendedName>
        <fullName evidence="3">F-box domain-containing protein</fullName>
    </recommendedName>
</protein>
<dbReference type="Proteomes" id="UP000266234">
    <property type="component" value="Unassembled WGS sequence"/>
</dbReference>
<organism evidence="1 2">
    <name type="scientific">Fusarium longipes</name>
    <dbReference type="NCBI Taxonomy" id="694270"/>
    <lineage>
        <taxon>Eukaryota</taxon>
        <taxon>Fungi</taxon>
        <taxon>Dikarya</taxon>
        <taxon>Ascomycota</taxon>
        <taxon>Pezizomycotina</taxon>
        <taxon>Sordariomycetes</taxon>
        <taxon>Hypocreomycetidae</taxon>
        <taxon>Hypocreales</taxon>
        <taxon>Nectriaceae</taxon>
        <taxon>Fusarium</taxon>
    </lineage>
</organism>
<comment type="caution">
    <text evidence="1">The sequence shown here is derived from an EMBL/GenBank/DDBJ whole genome shotgun (WGS) entry which is preliminary data.</text>
</comment>
<accession>A0A395T723</accession>
<proteinExistence type="predicted"/>
<dbReference type="STRING" id="694270.A0A395T723"/>
<evidence type="ECO:0000313" key="1">
    <source>
        <dbReference type="EMBL" id="RGP80533.1"/>
    </source>
</evidence>
<sequence length="375" mass="42988">MNSNNKPKLPVEIILLIIENLIPGSRPILPAWHVITQTLLNLTLVSKSIYPIASRLLWQNCLRIESKESLRSFLEFISQKNITGRMPCEAYGPTRLFLAPFRTPHRRGSMSDSVNGEAPGEAIELPRYSPVSPVCPELQDHDTAVAVKRVLVRLAPVLKGIIVDMPLRSLYPEDDSTGIRKYLREGFEALVNVEELVSINDELYLATKEEYSEPEVWTLWPKLQRLALYNVLVRPKLWKNMFQCPQLEMAVLSGPDAGYDWMSQENIKGDWCRAWVETISQVAKSRDEIPYQGREIMIALCDWNSRLPNFDAFTDDWGKLDPNNLIWIMTVPVDPPYDPALPGHANQYGEVLQDWVRKRALRGSLWEDVYTQRST</sequence>
<dbReference type="EMBL" id="PXOG01000029">
    <property type="protein sequence ID" value="RGP80533.1"/>
    <property type="molecule type" value="Genomic_DNA"/>
</dbReference>
<name>A0A395T723_9HYPO</name>